<dbReference type="GO" id="GO:0019628">
    <property type="term" value="P:urate catabolic process"/>
    <property type="evidence" value="ECO:0007669"/>
    <property type="project" value="TreeGrafter"/>
</dbReference>
<feature type="binding site" evidence="8">
    <location>
        <position position="355"/>
    </location>
    <ligand>
        <name>substrate</name>
    </ligand>
</feature>
<dbReference type="InterPro" id="IPR023418">
    <property type="entry name" value="Thyroxine_BS"/>
</dbReference>
<comment type="pathway">
    <text evidence="3">Purine metabolism; urate degradation; (S)-allantoin from urate: step 3/3.</text>
</comment>
<feature type="domain" description="Transthyretin/hydroxyisourate hydrolase" evidence="10">
    <location>
        <begin position="239"/>
        <end position="357"/>
    </location>
</feature>
<dbReference type="GO" id="GO:0006144">
    <property type="term" value="P:purine nucleobase metabolic process"/>
    <property type="evidence" value="ECO:0007669"/>
    <property type="project" value="UniProtKB-KW"/>
</dbReference>
<comment type="catalytic activity">
    <reaction evidence="1">
        <text>5-hydroxyisourate + H2O = 5-hydroxy-2-oxo-4-ureido-2,5-dihydro-1H-imidazole-5-carboxylate + H(+)</text>
        <dbReference type="Rhea" id="RHEA:23736"/>
        <dbReference type="ChEBI" id="CHEBI:15377"/>
        <dbReference type="ChEBI" id="CHEBI:15378"/>
        <dbReference type="ChEBI" id="CHEBI:18072"/>
        <dbReference type="ChEBI" id="CHEBI:58639"/>
        <dbReference type="EC" id="3.5.2.17"/>
    </reaction>
</comment>
<dbReference type="Pfam" id="PF00576">
    <property type="entry name" value="Transthyretin"/>
    <property type="match status" value="1"/>
</dbReference>
<evidence type="ECO:0000256" key="7">
    <source>
        <dbReference type="ARBA" id="ARBA00023239"/>
    </source>
</evidence>
<dbReference type="InterPro" id="IPR014306">
    <property type="entry name" value="Hydroxyisourate_hydrolase"/>
</dbReference>
<gene>
    <name evidence="12" type="ORF">ZIOFF_036034</name>
</gene>
<evidence type="ECO:0000259" key="11">
    <source>
        <dbReference type="Pfam" id="PF09349"/>
    </source>
</evidence>
<evidence type="ECO:0008006" key="14">
    <source>
        <dbReference type="Google" id="ProtNLM"/>
    </source>
</evidence>
<dbReference type="Proteomes" id="UP000734854">
    <property type="component" value="Unassembled WGS sequence"/>
</dbReference>
<sequence length="358" mass="39562">MASFSWTEEDVLRCCGSKRFAKELASASPFSDLHHAIQSARGIWFNKVAPLPSSSLLSITLAYPFPHLLILQIDVAGWLEAFAAHPPIGSISPSVSQSLFFQSLSFLFLFWNPFNFFIVGRIRWSKEEQSAAMATATDTTLQELVDWNIRYQEKFGFVFLICASGRGTPEILAELKKRYVNRPIVELEIAAQEEMKIIELRLARLVKSDVGSNSSAPSSLPVNSSITAGGGSSRTRPPITTHVLDIARGSPASGMDVHLEMWKGTSQQPLFSNRESTGWVLVGSSTTNTDGRSGQLMGIVDHITPGFYRISFDTGKYAPSGFFPYVSIVFQVRENQTGDHFHVPLLHAPFSFSTYRGS</sequence>
<evidence type="ECO:0000256" key="8">
    <source>
        <dbReference type="PIRSR" id="PIRSR600895-51"/>
    </source>
</evidence>
<dbReference type="Pfam" id="PF09349">
    <property type="entry name" value="OHCU_decarbox"/>
    <property type="match status" value="1"/>
</dbReference>
<comment type="caution">
    <text evidence="12">The sequence shown here is derived from an EMBL/GenBank/DDBJ whole genome shotgun (WGS) entry which is preliminary data.</text>
</comment>
<keyword evidence="5" id="KW-0210">Decarboxylase</keyword>
<evidence type="ECO:0000259" key="10">
    <source>
        <dbReference type="Pfam" id="PF00576"/>
    </source>
</evidence>
<reference evidence="12 13" key="1">
    <citation type="submission" date="2020-08" db="EMBL/GenBank/DDBJ databases">
        <title>Plant Genome Project.</title>
        <authorList>
            <person name="Zhang R.-G."/>
        </authorList>
    </citation>
    <scope>NUCLEOTIDE SEQUENCE [LARGE SCALE GENOMIC DNA]</scope>
    <source>
        <tissue evidence="12">Rhizome</tissue>
    </source>
</reference>
<comment type="catalytic activity">
    <reaction evidence="2">
        <text>5-hydroxy-2-oxo-4-ureido-2,5-dihydro-1H-imidazole-5-carboxylate + H(+) = (S)-allantoin + CO2</text>
        <dbReference type="Rhea" id="RHEA:26301"/>
        <dbReference type="ChEBI" id="CHEBI:15378"/>
        <dbReference type="ChEBI" id="CHEBI:15678"/>
        <dbReference type="ChEBI" id="CHEBI:16526"/>
        <dbReference type="ChEBI" id="CHEBI:58639"/>
        <dbReference type="EC" id="4.1.1.97"/>
    </reaction>
</comment>
<proteinExistence type="predicted"/>
<accession>A0A8J5L7K3</accession>
<evidence type="ECO:0000256" key="2">
    <source>
        <dbReference type="ARBA" id="ARBA00001163"/>
    </source>
</evidence>
<keyword evidence="4" id="KW-0659">Purine metabolism</keyword>
<dbReference type="PROSITE" id="PS00768">
    <property type="entry name" value="TRANSTHYRETIN_1"/>
    <property type="match status" value="1"/>
</dbReference>
<dbReference type="CDD" id="cd05822">
    <property type="entry name" value="TLP_HIUase"/>
    <property type="match status" value="1"/>
</dbReference>
<dbReference type="GO" id="GO:0005777">
    <property type="term" value="C:peroxisome"/>
    <property type="evidence" value="ECO:0007669"/>
    <property type="project" value="TreeGrafter"/>
</dbReference>
<evidence type="ECO:0000256" key="6">
    <source>
        <dbReference type="ARBA" id="ARBA00022801"/>
    </source>
</evidence>
<dbReference type="NCBIfam" id="TIGR02962">
    <property type="entry name" value="hdxy_isourate"/>
    <property type="match status" value="1"/>
</dbReference>
<dbReference type="InterPro" id="IPR036778">
    <property type="entry name" value="OHCU_decarboxylase_sf"/>
</dbReference>
<evidence type="ECO:0000256" key="4">
    <source>
        <dbReference type="ARBA" id="ARBA00022631"/>
    </source>
</evidence>
<dbReference type="InterPro" id="IPR023416">
    <property type="entry name" value="Transthyretin/HIU_hydrolase_d"/>
</dbReference>
<dbReference type="FunFam" id="2.60.40.180:FF:000003">
    <property type="entry name" value="Uric acid degradation bifunctional protein TTL"/>
    <property type="match status" value="1"/>
</dbReference>
<feature type="region of interest" description="Disordered" evidence="9">
    <location>
        <begin position="211"/>
        <end position="238"/>
    </location>
</feature>
<evidence type="ECO:0000256" key="9">
    <source>
        <dbReference type="SAM" id="MobiDB-lite"/>
    </source>
</evidence>
<keyword evidence="13" id="KW-1185">Reference proteome</keyword>
<evidence type="ECO:0000256" key="3">
    <source>
        <dbReference type="ARBA" id="ARBA00004754"/>
    </source>
</evidence>
<dbReference type="EMBL" id="JACMSC010000010">
    <property type="protein sequence ID" value="KAG6503710.1"/>
    <property type="molecule type" value="Genomic_DNA"/>
</dbReference>
<protein>
    <recommendedName>
        <fullName evidence="14">Hydroxyisourate hydrolase</fullName>
    </recommendedName>
</protein>
<evidence type="ECO:0000256" key="1">
    <source>
        <dbReference type="ARBA" id="ARBA00001043"/>
    </source>
</evidence>
<feature type="binding site" evidence="8">
    <location>
        <position position="292"/>
    </location>
    <ligand>
        <name>substrate</name>
    </ligand>
</feature>
<dbReference type="Gene3D" id="2.60.40.180">
    <property type="entry name" value="Transthyretin/hydroxyisourate hydrolase domain"/>
    <property type="match status" value="1"/>
</dbReference>
<evidence type="ECO:0000256" key="5">
    <source>
        <dbReference type="ARBA" id="ARBA00022793"/>
    </source>
</evidence>
<dbReference type="Gene3D" id="1.10.3330.10">
    <property type="entry name" value="Oxo-4-hydroxy-4-carboxy-5-ureidoimidazoline decarboxylase"/>
    <property type="match status" value="1"/>
</dbReference>
<dbReference type="InterPro" id="IPR000895">
    <property type="entry name" value="Transthyretin/HIU_hydrolase"/>
</dbReference>
<keyword evidence="6" id="KW-0378">Hydrolase</keyword>
<dbReference type="InterPro" id="IPR036817">
    <property type="entry name" value="Transthyretin/HIU_hydrolase_sf"/>
</dbReference>
<feature type="domain" description="Oxo-4-hydroxy-4-carboxy-5-ureidoimidazoline decarboxylase" evidence="11">
    <location>
        <begin position="123"/>
        <end position="203"/>
    </location>
</feature>
<dbReference type="PANTHER" id="PTHR43466">
    <property type="entry name" value="2-OXO-4-HYDROXY-4-CARBOXY-5-UREIDOIMIDAZOLINE DECARBOXYLASE-RELATED"/>
    <property type="match status" value="1"/>
</dbReference>
<feature type="compositionally biased region" description="Low complexity" evidence="9">
    <location>
        <begin position="212"/>
        <end position="225"/>
    </location>
</feature>
<dbReference type="PANTHER" id="PTHR43466:SF1">
    <property type="entry name" value="2-OXO-4-HYDROXY-4-CARBOXY-5-UREIDOIMIDAZOLINE DECARBOXYLASE-RELATED"/>
    <property type="match status" value="1"/>
</dbReference>
<dbReference type="InterPro" id="IPR018020">
    <property type="entry name" value="OHCU_decarboxylase"/>
</dbReference>
<evidence type="ECO:0000313" key="13">
    <source>
        <dbReference type="Proteomes" id="UP000734854"/>
    </source>
</evidence>
<dbReference type="PRINTS" id="PR00189">
    <property type="entry name" value="TRNSTHYRETIN"/>
</dbReference>
<dbReference type="SUPFAM" id="SSF49472">
    <property type="entry name" value="Transthyretin (synonym: prealbumin)"/>
    <property type="match status" value="1"/>
</dbReference>
<keyword evidence="7" id="KW-0456">Lyase</keyword>
<evidence type="ECO:0000313" key="12">
    <source>
        <dbReference type="EMBL" id="KAG6503710.1"/>
    </source>
</evidence>
<organism evidence="12 13">
    <name type="scientific">Zingiber officinale</name>
    <name type="common">Ginger</name>
    <name type="synonym">Amomum zingiber</name>
    <dbReference type="NCBI Taxonomy" id="94328"/>
    <lineage>
        <taxon>Eukaryota</taxon>
        <taxon>Viridiplantae</taxon>
        <taxon>Streptophyta</taxon>
        <taxon>Embryophyta</taxon>
        <taxon>Tracheophyta</taxon>
        <taxon>Spermatophyta</taxon>
        <taxon>Magnoliopsida</taxon>
        <taxon>Liliopsida</taxon>
        <taxon>Zingiberales</taxon>
        <taxon>Zingiberaceae</taxon>
        <taxon>Zingiber</taxon>
    </lineage>
</organism>
<dbReference type="GO" id="GO:0051997">
    <property type="term" value="F:2-oxo-4-hydroxy-4-carboxy-5-ureidoimidazoline decarboxylase activity"/>
    <property type="evidence" value="ECO:0007669"/>
    <property type="project" value="UniProtKB-EC"/>
</dbReference>
<name>A0A8J5L7K3_ZINOF</name>
<dbReference type="SUPFAM" id="SSF158694">
    <property type="entry name" value="UraD-Like"/>
    <property type="match status" value="1"/>
</dbReference>
<feature type="binding site" evidence="8">
    <location>
        <position position="242"/>
    </location>
    <ligand>
        <name>substrate</name>
    </ligand>
</feature>
<dbReference type="AlphaFoldDB" id="A0A8J5L7K3"/>
<dbReference type="GO" id="GO:0033971">
    <property type="term" value="F:hydroxyisourate hydrolase activity"/>
    <property type="evidence" value="ECO:0007669"/>
    <property type="project" value="UniProtKB-EC"/>
</dbReference>